<evidence type="ECO:0000313" key="1">
    <source>
        <dbReference type="EMBL" id="NIJ66574.1"/>
    </source>
</evidence>
<protein>
    <submittedName>
        <fullName evidence="1">Uncharacterized protein</fullName>
    </submittedName>
</protein>
<comment type="caution">
    <text evidence="1">The sequence shown here is derived from an EMBL/GenBank/DDBJ whole genome shotgun (WGS) entry which is preliminary data.</text>
</comment>
<dbReference type="EMBL" id="JAASQV010000003">
    <property type="protein sequence ID" value="NIJ66574.1"/>
    <property type="molecule type" value="Genomic_DNA"/>
</dbReference>
<dbReference type="RefSeq" id="WP_167300882.1">
    <property type="nucleotide sequence ID" value="NZ_CP170557.1"/>
</dbReference>
<proteinExistence type="predicted"/>
<name>A0A7X5V287_9SPHN</name>
<keyword evidence="2" id="KW-1185">Reference proteome</keyword>
<gene>
    <name evidence="1" type="ORF">FHR20_003547</name>
</gene>
<reference evidence="1 2" key="1">
    <citation type="submission" date="2020-03" db="EMBL/GenBank/DDBJ databases">
        <title>Genomic Encyclopedia of Type Strains, Phase IV (KMG-IV): sequencing the most valuable type-strain genomes for metagenomic binning, comparative biology and taxonomic classification.</title>
        <authorList>
            <person name="Goeker M."/>
        </authorList>
    </citation>
    <scope>NUCLEOTIDE SEQUENCE [LARGE SCALE GENOMIC DNA]</scope>
    <source>
        <strain evidence="1 2">DSM 4733</strain>
    </source>
</reference>
<dbReference type="AlphaFoldDB" id="A0A7X5V287"/>
<sequence length="110" mass="11307">MGVGEIRQGLEAATGYTVTLTLTVEDARALWAAAADRALAAPGTTLADVLDTIGPREDPSIADCIAMLTAPAALPGCALDAYEVAEAGDELPPMRIIQLPTQPILRAAHA</sequence>
<dbReference type="Proteomes" id="UP000564677">
    <property type="component" value="Unassembled WGS sequence"/>
</dbReference>
<evidence type="ECO:0000313" key="2">
    <source>
        <dbReference type="Proteomes" id="UP000564677"/>
    </source>
</evidence>
<organism evidence="1 2">
    <name type="scientific">Sphingomonas leidyi</name>
    <dbReference type="NCBI Taxonomy" id="68569"/>
    <lineage>
        <taxon>Bacteria</taxon>
        <taxon>Pseudomonadati</taxon>
        <taxon>Pseudomonadota</taxon>
        <taxon>Alphaproteobacteria</taxon>
        <taxon>Sphingomonadales</taxon>
        <taxon>Sphingomonadaceae</taxon>
        <taxon>Sphingomonas</taxon>
    </lineage>
</organism>
<accession>A0A7X5V287</accession>